<dbReference type="PANTHER" id="PTHR48056">
    <property type="entry name" value="LRR RECEPTOR-LIKE SERINE/THREONINE-PROTEIN KINASE-RELATED"/>
    <property type="match status" value="1"/>
</dbReference>
<organism evidence="12 13">
    <name type="scientific">Sphagnum jensenii</name>
    <dbReference type="NCBI Taxonomy" id="128206"/>
    <lineage>
        <taxon>Eukaryota</taxon>
        <taxon>Viridiplantae</taxon>
        <taxon>Streptophyta</taxon>
        <taxon>Embryophyta</taxon>
        <taxon>Bryophyta</taxon>
        <taxon>Sphagnophytina</taxon>
        <taxon>Sphagnopsida</taxon>
        <taxon>Sphagnales</taxon>
        <taxon>Sphagnaceae</taxon>
        <taxon>Sphagnum</taxon>
    </lineage>
</organism>
<dbReference type="InterPro" id="IPR050647">
    <property type="entry name" value="Plant_LRR-RLKs"/>
</dbReference>
<evidence type="ECO:0000256" key="10">
    <source>
        <dbReference type="SAM" id="Phobius"/>
    </source>
</evidence>
<name>A0ABP1BQ77_9BRYO</name>
<keyword evidence="7 10" id="KW-1133">Transmembrane helix</keyword>
<accession>A0ABP1BQ77</accession>
<dbReference type="Pfam" id="PF13855">
    <property type="entry name" value="LRR_8"/>
    <property type="match status" value="1"/>
</dbReference>
<dbReference type="SUPFAM" id="SSF56112">
    <property type="entry name" value="Protein kinase-like (PK-like)"/>
    <property type="match status" value="1"/>
</dbReference>
<dbReference type="Gene3D" id="1.10.510.10">
    <property type="entry name" value="Transferase(Phosphotransferase) domain 1"/>
    <property type="match status" value="1"/>
</dbReference>
<feature type="transmembrane region" description="Helical" evidence="10">
    <location>
        <begin position="483"/>
        <end position="504"/>
    </location>
</feature>
<feature type="domain" description="Protein kinase" evidence="11">
    <location>
        <begin position="569"/>
        <end position="878"/>
    </location>
</feature>
<evidence type="ECO:0000256" key="2">
    <source>
        <dbReference type="ARBA" id="ARBA00022614"/>
    </source>
</evidence>
<dbReference type="InterPro" id="IPR000719">
    <property type="entry name" value="Prot_kinase_dom"/>
</dbReference>
<dbReference type="Pfam" id="PF07714">
    <property type="entry name" value="PK_Tyr_Ser-Thr"/>
    <property type="match status" value="1"/>
</dbReference>
<evidence type="ECO:0000256" key="3">
    <source>
        <dbReference type="ARBA" id="ARBA00022692"/>
    </source>
</evidence>
<dbReference type="InterPro" id="IPR001245">
    <property type="entry name" value="Ser-Thr/Tyr_kinase_cat_dom"/>
</dbReference>
<dbReference type="SMART" id="SM00369">
    <property type="entry name" value="LRR_TYP"/>
    <property type="match status" value="7"/>
</dbReference>
<evidence type="ECO:0000256" key="8">
    <source>
        <dbReference type="ARBA" id="ARBA00023136"/>
    </source>
</evidence>
<keyword evidence="4" id="KW-0677">Repeat</keyword>
<dbReference type="Gene3D" id="3.30.200.20">
    <property type="entry name" value="Phosphorylase Kinase, domain 1"/>
    <property type="match status" value="1"/>
</dbReference>
<dbReference type="Gene3D" id="3.80.10.10">
    <property type="entry name" value="Ribonuclease Inhibitor"/>
    <property type="match status" value="4"/>
</dbReference>
<keyword evidence="3 10" id="KW-0812">Transmembrane</keyword>
<dbReference type="InterPro" id="IPR011009">
    <property type="entry name" value="Kinase-like_dom_sf"/>
</dbReference>
<dbReference type="EMBL" id="OZ023707">
    <property type="protein sequence ID" value="CAK9877676.1"/>
    <property type="molecule type" value="Genomic_DNA"/>
</dbReference>
<evidence type="ECO:0000313" key="13">
    <source>
        <dbReference type="Proteomes" id="UP001497522"/>
    </source>
</evidence>
<keyword evidence="9" id="KW-0325">Glycoprotein</keyword>
<evidence type="ECO:0000256" key="4">
    <source>
        <dbReference type="ARBA" id="ARBA00022737"/>
    </source>
</evidence>
<dbReference type="SUPFAM" id="SSF52047">
    <property type="entry name" value="RNI-like"/>
    <property type="match status" value="1"/>
</dbReference>
<protein>
    <recommendedName>
        <fullName evidence="11">Protein kinase domain-containing protein</fullName>
    </recommendedName>
</protein>
<dbReference type="InterPro" id="IPR001611">
    <property type="entry name" value="Leu-rich_rpt"/>
</dbReference>
<evidence type="ECO:0000256" key="5">
    <source>
        <dbReference type="ARBA" id="ARBA00022741"/>
    </source>
</evidence>
<sequence length="878" mass="94536">MVGVFFFVFNVHMLRPPPHFFDQQSLTKFVQSLSSNSTSLGFNSSKPVCQWPGVYCTGQRSGNQRIRALNFTGLGLNGSIPDGSIGMLTALKSLDLSNNFLTGGIPADFASLTSLSILLLSNNGFNGSLPFDLAGLTQLKTLDISHNKLESGGTSSAADSLGALQSLRVLNLSNNQFLSNNFPFLANCSTLQALDLSSNSINGSFPPQILSCIHLRVLNLSKNSLSGEIPLQVGDLRLLQSLDLSENSFSGQLPPSLGTLRRLLSLSLASNNFSGNITSSVLSLQSLQTAVLRKLDLSSNLLIGSVFGTIGSLHALEHLGLAKNSFTQELFPDLSAVANLTYLNLSSCGVLGPISSSVGSLTKMLQLDLSHNDLNGSIPSALSNMTLLLSLDLSWNNLSGNIPDQLGLLTFLNQLNLSHNNLSGSIPNSNQFETFGASSFEDNPFLCGIALNKTCSSSIMPSPSPYHSVRNLKSGIMHPGVDVVIGIVIALFLVFAGFVVKLLCFQTRRAKNLPLVDAWNYRMGPMSFESDPSTWATSVKDPGSIPVVMFEKPLLNLTFSDLLKATLNFHKDAQITEGGCGPVYMGMLSPGDIKIAVKVLFEGGPVNPIERAAQLEALGKVKHPNLVPLVGYSMVNEKRILIYEFMENGNLYHHLHELPEGTANPDDWTLDTWEHPADGETVGNGDGCLSWEARHQIALGVARALAFLHHGCSPHIVHCDVTASNVLLDSELKAHLADCGVAGLVLDSGRRSVTPIIGGTVGYVPPEYGQMWKATTRGDVYSFGVVLLELVTGRRPTGQYFHDSCGGHLVGWVRALIRENVGYKCLDPKLLTTKVENEMLECLRIGYLCTAEHPSKRPTMQQVIGLLKDVRPSAGTSP</sequence>
<evidence type="ECO:0000256" key="6">
    <source>
        <dbReference type="ARBA" id="ARBA00022840"/>
    </source>
</evidence>
<dbReference type="PRINTS" id="PR00019">
    <property type="entry name" value="LEURICHRPT"/>
</dbReference>
<dbReference type="Pfam" id="PF00560">
    <property type="entry name" value="LRR_1"/>
    <property type="match status" value="4"/>
</dbReference>
<proteinExistence type="predicted"/>
<comment type="subcellular location">
    <subcellularLocation>
        <location evidence="1">Membrane</location>
        <topology evidence="1">Single-pass membrane protein</topology>
    </subcellularLocation>
</comment>
<dbReference type="InterPro" id="IPR003591">
    <property type="entry name" value="Leu-rich_rpt_typical-subtyp"/>
</dbReference>
<gene>
    <name evidence="12" type="ORF">CSSPJE1EN2_LOCUS19501</name>
</gene>
<keyword evidence="13" id="KW-1185">Reference proteome</keyword>
<keyword evidence="8 10" id="KW-0472">Membrane</keyword>
<keyword evidence="6" id="KW-0067">ATP-binding</keyword>
<dbReference type="InterPro" id="IPR032675">
    <property type="entry name" value="LRR_dom_sf"/>
</dbReference>
<keyword evidence="2" id="KW-0433">Leucine-rich repeat</keyword>
<dbReference type="Proteomes" id="UP001497522">
    <property type="component" value="Chromosome 6"/>
</dbReference>
<keyword evidence="5" id="KW-0547">Nucleotide-binding</keyword>
<dbReference type="PANTHER" id="PTHR48056:SF81">
    <property type="entry name" value="RECEPTOR PROTEIN-TYROSINE KINASE CEPR1"/>
    <property type="match status" value="1"/>
</dbReference>
<evidence type="ECO:0000259" key="11">
    <source>
        <dbReference type="PROSITE" id="PS50011"/>
    </source>
</evidence>
<dbReference type="InterPro" id="IPR008266">
    <property type="entry name" value="Tyr_kinase_AS"/>
</dbReference>
<dbReference type="PROSITE" id="PS50011">
    <property type="entry name" value="PROTEIN_KINASE_DOM"/>
    <property type="match status" value="1"/>
</dbReference>
<evidence type="ECO:0000256" key="7">
    <source>
        <dbReference type="ARBA" id="ARBA00022989"/>
    </source>
</evidence>
<dbReference type="PROSITE" id="PS00109">
    <property type="entry name" value="PROTEIN_KINASE_TYR"/>
    <property type="match status" value="1"/>
</dbReference>
<evidence type="ECO:0000256" key="9">
    <source>
        <dbReference type="ARBA" id="ARBA00023180"/>
    </source>
</evidence>
<dbReference type="InterPro" id="IPR055414">
    <property type="entry name" value="LRR_R13L4/SHOC2-like"/>
</dbReference>
<evidence type="ECO:0000256" key="1">
    <source>
        <dbReference type="ARBA" id="ARBA00004167"/>
    </source>
</evidence>
<evidence type="ECO:0000313" key="12">
    <source>
        <dbReference type="EMBL" id="CAK9877676.1"/>
    </source>
</evidence>
<dbReference type="Pfam" id="PF23598">
    <property type="entry name" value="LRR_14"/>
    <property type="match status" value="1"/>
</dbReference>
<reference evidence="12" key="1">
    <citation type="submission" date="2024-03" db="EMBL/GenBank/DDBJ databases">
        <authorList>
            <consortium name="ELIXIR-Norway"/>
            <consortium name="Elixir Norway"/>
        </authorList>
    </citation>
    <scope>NUCLEOTIDE SEQUENCE</scope>
</reference>